<protein>
    <submittedName>
        <fullName evidence="1">Uncharacterized protein</fullName>
    </submittedName>
</protein>
<accession>A0A655XGT5</accession>
<sequence length="57" mass="6242">MSGGNFGIHLLFDFLLTSFVTLLFDFIAGHGKSFFNLKLVAMIAQLVSGKHQTKIGI</sequence>
<gene>
    <name evidence="1" type="ORF">ERS013200_00624</name>
</gene>
<dbReference type="AlphaFoldDB" id="A0A655XGT5"/>
<evidence type="ECO:0000313" key="2">
    <source>
        <dbReference type="Proteomes" id="UP000041770"/>
    </source>
</evidence>
<dbReference type="EMBL" id="CWQY01000003">
    <property type="protein sequence ID" value="CSC13348.1"/>
    <property type="molecule type" value="Genomic_DNA"/>
</dbReference>
<proteinExistence type="predicted"/>
<dbReference type="Proteomes" id="UP000041770">
    <property type="component" value="Unassembled WGS sequence"/>
</dbReference>
<organism evidence="1 2">
    <name type="scientific">Vibrio cholerae</name>
    <dbReference type="NCBI Taxonomy" id="666"/>
    <lineage>
        <taxon>Bacteria</taxon>
        <taxon>Pseudomonadati</taxon>
        <taxon>Pseudomonadota</taxon>
        <taxon>Gammaproteobacteria</taxon>
        <taxon>Vibrionales</taxon>
        <taxon>Vibrionaceae</taxon>
        <taxon>Vibrio</taxon>
    </lineage>
</organism>
<reference evidence="1 2" key="1">
    <citation type="submission" date="2015-07" db="EMBL/GenBank/DDBJ databases">
        <authorList>
            <consortium name="Pathogen Informatics"/>
        </authorList>
    </citation>
    <scope>NUCLEOTIDE SEQUENCE [LARGE SCALE GENOMIC DNA]</scope>
    <source>
        <strain evidence="1 2">A316</strain>
    </source>
</reference>
<evidence type="ECO:0000313" key="1">
    <source>
        <dbReference type="EMBL" id="CSC13348.1"/>
    </source>
</evidence>
<name>A0A655XGT5_VIBCL</name>